<dbReference type="AlphaFoldDB" id="A0AAW0AMY9"/>
<organism evidence="1 2">
    <name type="scientific">Favolaschia claudopus</name>
    <dbReference type="NCBI Taxonomy" id="2862362"/>
    <lineage>
        <taxon>Eukaryota</taxon>
        <taxon>Fungi</taxon>
        <taxon>Dikarya</taxon>
        <taxon>Basidiomycota</taxon>
        <taxon>Agaricomycotina</taxon>
        <taxon>Agaricomycetes</taxon>
        <taxon>Agaricomycetidae</taxon>
        <taxon>Agaricales</taxon>
        <taxon>Marasmiineae</taxon>
        <taxon>Mycenaceae</taxon>
        <taxon>Favolaschia</taxon>
    </lineage>
</organism>
<dbReference type="EMBL" id="JAWWNJ010000057">
    <property type="protein sequence ID" value="KAK7014308.1"/>
    <property type="molecule type" value="Genomic_DNA"/>
</dbReference>
<name>A0AAW0AMY9_9AGAR</name>
<gene>
    <name evidence="1" type="ORF">R3P38DRAFT_3206060</name>
</gene>
<evidence type="ECO:0000313" key="1">
    <source>
        <dbReference type="EMBL" id="KAK7014308.1"/>
    </source>
</evidence>
<comment type="caution">
    <text evidence="1">The sequence shown here is derived from an EMBL/GenBank/DDBJ whole genome shotgun (WGS) entry which is preliminary data.</text>
</comment>
<dbReference type="Proteomes" id="UP001362999">
    <property type="component" value="Unassembled WGS sequence"/>
</dbReference>
<sequence length="167" mass="18421">MLCRRRSGLAFSRRRPESNGCIPLTRGGSSYTKGIHTPSVVVPTPSSSMPVSSFVCSDAPFGPHCRIIWTSPHHRTVHPCLCRKSLPHLHPFPSQGVGITLDDFSLAPSRVPDPACARRAYSRSFGHMRCTRTSSMPHRVRFPSYNAEGFSADDSRDDIGSRGEKDL</sequence>
<protein>
    <submittedName>
        <fullName evidence="1">Uncharacterized protein</fullName>
    </submittedName>
</protein>
<reference evidence="1 2" key="1">
    <citation type="journal article" date="2024" name="J Genomics">
        <title>Draft genome sequencing and assembly of Favolaschia claudopus CIRM-BRFM 2984 isolated from oak limbs.</title>
        <authorList>
            <person name="Navarro D."/>
            <person name="Drula E."/>
            <person name="Chaduli D."/>
            <person name="Cazenave R."/>
            <person name="Ahrendt S."/>
            <person name="Wang J."/>
            <person name="Lipzen A."/>
            <person name="Daum C."/>
            <person name="Barry K."/>
            <person name="Grigoriev I.V."/>
            <person name="Favel A."/>
            <person name="Rosso M.N."/>
            <person name="Martin F."/>
        </authorList>
    </citation>
    <scope>NUCLEOTIDE SEQUENCE [LARGE SCALE GENOMIC DNA]</scope>
    <source>
        <strain evidence="1 2">CIRM-BRFM 2984</strain>
    </source>
</reference>
<keyword evidence="2" id="KW-1185">Reference proteome</keyword>
<accession>A0AAW0AMY9</accession>
<evidence type="ECO:0000313" key="2">
    <source>
        <dbReference type="Proteomes" id="UP001362999"/>
    </source>
</evidence>
<proteinExistence type="predicted"/>